<dbReference type="InterPro" id="IPR036291">
    <property type="entry name" value="NAD(P)-bd_dom_sf"/>
</dbReference>
<accession>A0ABY7FMY5</accession>
<dbReference type="PANTHER" id="PTHR43157">
    <property type="entry name" value="PHOSPHATIDYLINOSITOL-GLYCAN BIOSYNTHESIS CLASS F PROTEIN-RELATED"/>
    <property type="match status" value="1"/>
</dbReference>
<dbReference type="InterPro" id="IPR002347">
    <property type="entry name" value="SDR_fam"/>
</dbReference>
<keyword evidence="2" id="KW-0472">Membrane</keyword>
<dbReference type="PRINTS" id="PR00081">
    <property type="entry name" value="GDHRDH"/>
</dbReference>
<reference evidence="3" key="1">
    <citation type="submission" date="2022-11" db="EMBL/GenBank/DDBJ databases">
        <title>Centuries of genome instability and evolution in soft-shell clam transmissible cancer (bioRxiv).</title>
        <authorList>
            <person name="Hart S.F.M."/>
            <person name="Yonemitsu M.A."/>
            <person name="Giersch R.M."/>
            <person name="Beal B.F."/>
            <person name="Arriagada G."/>
            <person name="Davis B.W."/>
            <person name="Ostrander E.A."/>
            <person name="Goff S.P."/>
            <person name="Metzger M.J."/>
        </authorList>
    </citation>
    <scope>NUCLEOTIDE SEQUENCE</scope>
    <source>
        <strain evidence="3">MELC-2E11</strain>
        <tissue evidence="3">Siphon/mantle</tissue>
    </source>
</reference>
<sequence>MDTLWQVLIALLVVVVTLMVGLKMYVEAIKGRCSSTRDLTGKVVVVTGANTGIGFCTAENLALRNARVILACRNEKKAKDAVQRIRAATGNKEVVYQHLDISLLSSVRTFVKQFLLEESRLDILINNAGVADKLKQCGPSRVVNVSSMVHNWSKKFHLDDMNGEKSYSIQLAYYNSKLANILFTRELARRSQETEMKCYCAHPGCVKSDLLRHLPWYHIPLKIIIEGLIFKV</sequence>
<organism evidence="3 4">
    <name type="scientific">Mya arenaria</name>
    <name type="common">Soft-shell clam</name>
    <dbReference type="NCBI Taxonomy" id="6604"/>
    <lineage>
        <taxon>Eukaryota</taxon>
        <taxon>Metazoa</taxon>
        <taxon>Spiralia</taxon>
        <taxon>Lophotrochozoa</taxon>
        <taxon>Mollusca</taxon>
        <taxon>Bivalvia</taxon>
        <taxon>Autobranchia</taxon>
        <taxon>Heteroconchia</taxon>
        <taxon>Euheterodonta</taxon>
        <taxon>Imparidentia</taxon>
        <taxon>Neoheterodontei</taxon>
        <taxon>Myida</taxon>
        <taxon>Myoidea</taxon>
        <taxon>Myidae</taxon>
        <taxon>Mya</taxon>
    </lineage>
</organism>
<keyword evidence="1" id="KW-0560">Oxidoreductase</keyword>
<feature type="transmembrane region" description="Helical" evidence="2">
    <location>
        <begin position="6"/>
        <end position="26"/>
    </location>
</feature>
<evidence type="ECO:0000313" key="4">
    <source>
        <dbReference type="Proteomes" id="UP001164746"/>
    </source>
</evidence>
<dbReference type="Proteomes" id="UP001164746">
    <property type="component" value="Chromosome 12"/>
</dbReference>
<dbReference type="Pfam" id="PF00106">
    <property type="entry name" value="adh_short"/>
    <property type="match status" value="1"/>
</dbReference>
<dbReference type="Gene3D" id="3.40.50.720">
    <property type="entry name" value="NAD(P)-binding Rossmann-like Domain"/>
    <property type="match status" value="2"/>
</dbReference>
<proteinExistence type="predicted"/>
<name>A0ABY7FMY5_MYAAR</name>
<evidence type="ECO:0000256" key="1">
    <source>
        <dbReference type="ARBA" id="ARBA00023002"/>
    </source>
</evidence>
<dbReference type="SUPFAM" id="SSF51735">
    <property type="entry name" value="NAD(P)-binding Rossmann-fold domains"/>
    <property type="match status" value="1"/>
</dbReference>
<evidence type="ECO:0000313" key="3">
    <source>
        <dbReference type="EMBL" id="WAR22291.1"/>
    </source>
</evidence>
<keyword evidence="4" id="KW-1185">Reference proteome</keyword>
<keyword evidence="2" id="KW-1133">Transmembrane helix</keyword>
<evidence type="ECO:0000256" key="2">
    <source>
        <dbReference type="SAM" id="Phobius"/>
    </source>
</evidence>
<gene>
    <name evidence="3" type="ORF">MAR_016265</name>
</gene>
<dbReference type="EMBL" id="CP111023">
    <property type="protein sequence ID" value="WAR22291.1"/>
    <property type="molecule type" value="Genomic_DNA"/>
</dbReference>
<keyword evidence="2" id="KW-0812">Transmembrane</keyword>
<protein>
    <submittedName>
        <fullName evidence="3">RDH11-like protein</fullName>
    </submittedName>
</protein>
<dbReference type="PANTHER" id="PTHR43157:SF51">
    <property type="entry name" value="DEHYDROGENASE_REDUCTASE (SDR FAMILY) MEMBER 13-LIKE 1"/>
    <property type="match status" value="1"/>
</dbReference>